<organism evidence="10 11">
    <name type="scientific">Bemisia tabaci</name>
    <name type="common">Sweetpotato whitefly</name>
    <name type="synonym">Aleurodes tabaci</name>
    <dbReference type="NCBI Taxonomy" id="7038"/>
    <lineage>
        <taxon>Eukaryota</taxon>
        <taxon>Metazoa</taxon>
        <taxon>Ecdysozoa</taxon>
        <taxon>Arthropoda</taxon>
        <taxon>Hexapoda</taxon>
        <taxon>Insecta</taxon>
        <taxon>Pterygota</taxon>
        <taxon>Neoptera</taxon>
        <taxon>Paraneoptera</taxon>
        <taxon>Hemiptera</taxon>
        <taxon>Sternorrhyncha</taxon>
        <taxon>Aleyrodoidea</taxon>
        <taxon>Aleyrodidae</taxon>
        <taxon>Aleyrodinae</taxon>
        <taxon>Bemisia</taxon>
    </lineage>
</organism>
<dbReference type="SUPFAM" id="SSF49309">
    <property type="entry name" value="Transglutaminase, two C-terminal domains"/>
    <property type="match status" value="2"/>
</dbReference>
<feature type="binding site" evidence="8">
    <location>
        <position position="521"/>
    </location>
    <ligand>
        <name>Ca(2+)</name>
        <dbReference type="ChEBI" id="CHEBI:29108"/>
    </ligand>
</feature>
<dbReference type="InterPro" id="IPR002931">
    <property type="entry name" value="Transglutaminase-like"/>
</dbReference>
<dbReference type="InterPro" id="IPR001102">
    <property type="entry name" value="Transglutaminase_N"/>
</dbReference>
<keyword evidence="2" id="KW-0808">Transferase</keyword>
<dbReference type="InterPro" id="IPR038765">
    <property type="entry name" value="Papain-like_cys_pep_sf"/>
</dbReference>
<dbReference type="PIRSF" id="PIRSF000459">
    <property type="entry name" value="TGM_EBP42"/>
    <property type="match status" value="1"/>
</dbReference>
<feature type="binding site" evidence="8">
    <location>
        <position position="470"/>
    </location>
    <ligand>
        <name>Ca(2+)</name>
        <dbReference type="ChEBI" id="CHEBI:29108"/>
    </ligand>
</feature>
<keyword evidence="5" id="KW-0012">Acyltransferase</keyword>
<evidence type="ECO:0000256" key="2">
    <source>
        <dbReference type="ARBA" id="ARBA00022679"/>
    </source>
</evidence>
<dbReference type="InterPro" id="IPR014756">
    <property type="entry name" value="Ig_E-set"/>
</dbReference>
<dbReference type="Proteomes" id="UP001152759">
    <property type="component" value="Chromosome 7"/>
</dbReference>
<name>A0A9P0AJH0_BEMTA</name>
<evidence type="ECO:0000256" key="5">
    <source>
        <dbReference type="ARBA" id="ARBA00023315"/>
    </source>
</evidence>
<feature type="domain" description="Transglutaminase-like" evidence="9">
    <location>
        <begin position="336"/>
        <end position="431"/>
    </location>
</feature>
<dbReference type="Pfam" id="PF01841">
    <property type="entry name" value="Transglut_core"/>
    <property type="match status" value="1"/>
</dbReference>
<comment type="cofactor">
    <cofactor evidence="8">
        <name>Ca(2+)</name>
        <dbReference type="ChEBI" id="CHEBI:29108"/>
    </cofactor>
    <text evidence="8">Binds 1 Ca(2+) ion per subunit.</text>
</comment>
<dbReference type="InterPro" id="IPR036985">
    <property type="entry name" value="Transglutaminase-like_sf"/>
</dbReference>
<feature type="active site" evidence="7">
    <location>
        <position position="428"/>
    </location>
</feature>
<accession>A0A9P0AJH0</accession>
<evidence type="ECO:0000256" key="4">
    <source>
        <dbReference type="ARBA" id="ARBA00022837"/>
    </source>
</evidence>
<proteinExistence type="inferred from homology"/>
<dbReference type="Pfam" id="PF00927">
    <property type="entry name" value="Transglut_C"/>
    <property type="match status" value="1"/>
</dbReference>
<evidence type="ECO:0000256" key="7">
    <source>
        <dbReference type="PIRSR" id="PIRSR000459-1"/>
    </source>
</evidence>
<feature type="active site" evidence="7">
    <location>
        <position position="344"/>
    </location>
</feature>
<keyword evidence="11" id="KW-1185">Reference proteome</keyword>
<comment type="similarity">
    <text evidence="1">Belongs to the transglutaminase superfamily. Transglutaminase family.</text>
</comment>
<dbReference type="KEGG" id="btab:109029707"/>
<dbReference type="PANTHER" id="PTHR11590:SF69">
    <property type="entry name" value="RE08173P"/>
    <property type="match status" value="1"/>
</dbReference>
<evidence type="ECO:0000256" key="1">
    <source>
        <dbReference type="ARBA" id="ARBA00005968"/>
    </source>
</evidence>
<gene>
    <name evidence="10" type="ORF">BEMITA_LOCUS11522</name>
</gene>
<feature type="binding site" evidence="8">
    <location>
        <position position="516"/>
    </location>
    <ligand>
        <name>Ca(2+)</name>
        <dbReference type="ChEBI" id="CHEBI:29108"/>
    </ligand>
</feature>
<dbReference type="EMBL" id="OU963868">
    <property type="protein sequence ID" value="CAH0393077.1"/>
    <property type="molecule type" value="Genomic_DNA"/>
</dbReference>
<evidence type="ECO:0000256" key="6">
    <source>
        <dbReference type="ARBA" id="ARBA00024222"/>
    </source>
</evidence>
<feature type="binding site" evidence="8">
    <location>
        <position position="468"/>
    </location>
    <ligand>
        <name>Ca(2+)</name>
        <dbReference type="ChEBI" id="CHEBI:29108"/>
    </ligand>
</feature>
<keyword evidence="3 8" id="KW-0479">Metal-binding</keyword>
<dbReference type="Pfam" id="PF00868">
    <property type="entry name" value="Transglut_N"/>
    <property type="match status" value="1"/>
</dbReference>
<dbReference type="GO" id="GO:0046872">
    <property type="term" value="F:metal ion binding"/>
    <property type="evidence" value="ECO:0007669"/>
    <property type="project" value="UniProtKB-KW"/>
</dbReference>
<dbReference type="InterPro" id="IPR036238">
    <property type="entry name" value="Transglutaminase_C_sf"/>
</dbReference>
<sequence length="761" mass="86632">MCWEIMENWYRNARRWFTPRTRGGRRMYLDDVDEFDGAVNTFFDLPKPPTLPASSGARDSNLLIVTGVDFCHPENGAEHFTDQYDLMKRETKYRQLVVRRGFPFLIKVITNRPFSPNNDAITLHFFHVDAIRPSQGQGTLEDSVLVLKGENPVGKWATVLEVQQENELSILVTPVADCIIGRWILEIDAKVVGPIPSQPTSFSVKTPFYILYNAWCPDDQVYLQDEEKRREYVLNDSGIIFRGNAREPRPSPWRYSQFETDILECAFYLLNTVAKRLNVIAASDPIEISRCLAALVNDVDDNGVVQGNWSENFVGGTPPSAWISSGPILTKYYSTKRPVRYGQCWVFAGVLTTVCRTLGLPTRTITCYNAAHDTDGSLTVDTVVTEDGLVDKNYSRDSIWNFHCWNEVWMKRPDLNGGQGYDGWQVIDSTPQERSQGVYRVGPTSVLAIRDGEVLKAYDGKFVFAEVNADKLTWKLSDNFLKLLNKNVTDVGVLICTKAVDSWALKEITHHYKHPERTKNERSTFEKALKQCESQFSRYYLNNFSFTDVKFELLMDESVIIGSPFTSLVRMTNQSDNRYEIKVVIRVDTSSYDGRAAYPVKKREAMILLKPAEVEEFAIQASYDEYADKLVGQADFKVNCLCQVINGDYEFWDTTNFRVKKPDIELELYGKATKGVVCRASARIANPLPVTLNKCNFFIDLPGALKPIKYKLKRSIGVNQQAQISFKFIPRSAGQSAIFAKFESKELNDVDGKLEFEVFEE</sequence>
<reference evidence="10" key="1">
    <citation type="submission" date="2021-12" db="EMBL/GenBank/DDBJ databases">
        <authorList>
            <person name="King R."/>
        </authorList>
    </citation>
    <scope>NUCLEOTIDE SEQUENCE</scope>
</reference>
<dbReference type="InterPro" id="IPR023608">
    <property type="entry name" value="Transglutaminase_animal"/>
</dbReference>
<keyword evidence="4 8" id="KW-0106">Calcium</keyword>
<dbReference type="Gene3D" id="3.90.260.10">
    <property type="entry name" value="Transglutaminase-like"/>
    <property type="match status" value="1"/>
</dbReference>
<dbReference type="OrthoDB" id="437511at2759"/>
<protein>
    <recommendedName>
        <fullName evidence="6">protein-glutamine gamma-glutamyltransferase</fullName>
        <ecNumber evidence="6">2.3.2.13</ecNumber>
    </recommendedName>
</protein>
<dbReference type="SMART" id="SM00460">
    <property type="entry name" value="TGc"/>
    <property type="match status" value="1"/>
</dbReference>
<dbReference type="Gene3D" id="2.60.40.10">
    <property type="entry name" value="Immunoglobulins"/>
    <property type="match status" value="3"/>
</dbReference>
<dbReference type="SUPFAM" id="SSF54001">
    <property type="entry name" value="Cysteine proteinases"/>
    <property type="match status" value="1"/>
</dbReference>
<dbReference type="AlphaFoldDB" id="A0A9P0AJH0"/>
<dbReference type="EC" id="2.3.2.13" evidence="6"/>
<evidence type="ECO:0000313" key="11">
    <source>
        <dbReference type="Proteomes" id="UP001152759"/>
    </source>
</evidence>
<dbReference type="PANTHER" id="PTHR11590">
    <property type="entry name" value="PROTEIN-GLUTAMINE GAMMA-GLUTAMYLTRANSFERASE"/>
    <property type="match status" value="1"/>
</dbReference>
<dbReference type="GO" id="GO:0003810">
    <property type="term" value="F:protein-glutamine gamma-glutamyltransferase activity"/>
    <property type="evidence" value="ECO:0007669"/>
    <property type="project" value="UniProtKB-EC"/>
</dbReference>
<evidence type="ECO:0000256" key="8">
    <source>
        <dbReference type="PIRSR" id="PIRSR000459-2"/>
    </source>
</evidence>
<dbReference type="InterPro" id="IPR008958">
    <property type="entry name" value="Transglutaminase_C"/>
</dbReference>
<feature type="active site" evidence="7">
    <location>
        <position position="403"/>
    </location>
</feature>
<dbReference type="InterPro" id="IPR013783">
    <property type="entry name" value="Ig-like_fold"/>
</dbReference>
<evidence type="ECO:0000259" key="9">
    <source>
        <dbReference type="SMART" id="SM00460"/>
    </source>
</evidence>
<dbReference type="InterPro" id="IPR050779">
    <property type="entry name" value="Transglutaminase"/>
</dbReference>
<evidence type="ECO:0000313" key="10">
    <source>
        <dbReference type="EMBL" id="CAH0393077.1"/>
    </source>
</evidence>
<dbReference type="SUPFAM" id="SSF81296">
    <property type="entry name" value="E set domains"/>
    <property type="match status" value="1"/>
</dbReference>
<dbReference type="FunFam" id="3.90.260.10:FF:000001">
    <property type="entry name" value="Protein-glutamine gamma-glutamyltransferase 2"/>
    <property type="match status" value="1"/>
</dbReference>
<evidence type="ECO:0000256" key="3">
    <source>
        <dbReference type="ARBA" id="ARBA00022723"/>
    </source>
</evidence>